<sequence>MTQVEEDSMFDQWGGGIRDLCERGFMCHVVQEKKAFKLCLPFKPIQEDEAKLEMARRYFADFAPATVKDAMYFFHSTKAQVIDLLDKLPVRSVECGGKTYYYIENGKSYDKDIPDCILLAGFDQLMLGYQKAESLYLPQEYIRGIFNLAGIVMPAVLLHGNVVGKWKNKNGRLSVELFGSVCEKDKKAIISEAEKTWASLKRVEWIS</sequence>
<organism evidence="1">
    <name type="scientific">bioreactor metagenome</name>
    <dbReference type="NCBI Taxonomy" id="1076179"/>
    <lineage>
        <taxon>unclassified sequences</taxon>
        <taxon>metagenomes</taxon>
        <taxon>ecological metagenomes</taxon>
    </lineage>
</organism>
<evidence type="ECO:0000313" key="1">
    <source>
        <dbReference type="EMBL" id="MPM95875.1"/>
    </source>
</evidence>
<dbReference type="PANTHER" id="PTHR38479:SF2">
    <property type="entry name" value="WINGED HELIX DNA-BINDING DOMAIN-CONTAINING PROTEIN"/>
    <property type="match status" value="1"/>
</dbReference>
<dbReference type="InterPro" id="IPR009351">
    <property type="entry name" value="AlkZ-like"/>
</dbReference>
<dbReference type="AlphaFoldDB" id="A0A645E2X0"/>
<dbReference type="EMBL" id="VSSQ01042312">
    <property type="protein sequence ID" value="MPM95875.1"/>
    <property type="molecule type" value="Genomic_DNA"/>
</dbReference>
<protein>
    <recommendedName>
        <fullName evidence="2">Winged helix DNA-binding domain-containing protein</fullName>
    </recommendedName>
</protein>
<evidence type="ECO:0008006" key="2">
    <source>
        <dbReference type="Google" id="ProtNLM"/>
    </source>
</evidence>
<accession>A0A645E2X0</accession>
<dbReference type="Pfam" id="PF06224">
    <property type="entry name" value="AlkZ-like"/>
    <property type="match status" value="1"/>
</dbReference>
<reference evidence="1" key="1">
    <citation type="submission" date="2019-08" db="EMBL/GenBank/DDBJ databases">
        <authorList>
            <person name="Kucharzyk K."/>
            <person name="Murdoch R.W."/>
            <person name="Higgins S."/>
            <person name="Loffler F."/>
        </authorList>
    </citation>
    <scope>NUCLEOTIDE SEQUENCE</scope>
</reference>
<gene>
    <name evidence="1" type="ORF">SDC9_143031</name>
</gene>
<name>A0A645E2X0_9ZZZZ</name>
<comment type="caution">
    <text evidence="1">The sequence shown here is derived from an EMBL/GenBank/DDBJ whole genome shotgun (WGS) entry which is preliminary data.</text>
</comment>
<proteinExistence type="predicted"/>
<dbReference type="PANTHER" id="PTHR38479">
    <property type="entry name" value="LMO0824 PROTEIN"/>
    <property type="match status" value="1"/>
</dbReference>